<evidence type="ECO:0000256" key="1">
    <source>
        <dbReference type="SAM" id="SignalP"/>
    </source>
</evidence>
<feature type="signal peptide" evidence="1">
    <location>
        <begin position="1"/>
        <end position="22"/>
    </location>
</feature>
<evidence type="ECO:0000313" key="3">
    <source>
        <dbReference type="Proteomes" id="UP000548978"/>
    </source>
</evidence>
<protein>
    <submittedName>
        <fullName evidence="2">Uncharacterized protein</fullName>
    </submittedName>
</protein>
<proteinExistence type="predicted"/>
<accession>A0A7W9E7K1</accession>
<organism evidence="2 3">
    <name type="scientific">Brevundimonas halotolerans</name>
    <dbReference type="NCBI Taxonomy" id="69670"/>
    <lineage>
        <taxon>Bacteria</taxon>
        <taxon>Pseudomonadati</taxon>
        <taxon>Pseudomonadota</taxon>
        <taxon>Alphaproteobacteria</taxon>
        <taxon>Caulobacterales</taxon>
        <taxon>Caulobacteraceae</taxon>
        <taxon>Brevundimonas</taxon>
    </lineage>
</organism>
<evidence type="ECO:0000313" key="2">
    <source>
        <dbReference type="EMBL" id="MBB5661447.1"/>
    </source>
</evidence>
<dbReference type="AlphaFoldDB" id="A0A7W9E7K1"/>
<keyword evidence="3" id="KW-1185">Reference proteome</keyword>
<name>A0A7W9E7K1_9CAUL</name>
<feature type="chain" id="PRO_5031434405" evidence="1">
    <location>
        <begin position="23"/>
        <end position="190"/>
    </location>
</feature>
<dbReference type="Proteomes" id="UP000548978">
    <property type="component" value="Unassembled WGS sequence"/>
</dbReference>
<comment type="caution">
    <text evidence="2">The sequence shown here is derived from an EMBL/GenBank/DDBJ whole genome shotgun (WGS) entry which is preliminary data.</text>
</comment>
<keyword evidence="1" id="KW-0732">Signal</keyword>
<dbReference type="RefSeq" id="WP_241153063.1">
    <property type="nucleotide sequence ID" value="NZ_JACIJB010000011.1"/>
</dbReference>
<dbReference type="EMBL" id="JACIJB010000011">
    <property type="protein sequence ID" value="MBB5661447.1"/>
    <property type="molecule type" value="Genomic_DNA"/>
</dbReference>
<reference evidence="2 3" key="1">
    <citation type="submission" date="2020-08" db="EMBL/GenBank/DDBJ databases">
        <title>Genomic Encyclopedia of Type Strains, Phase IV (KMG-IV): sequencing the most valuable type-strain genomes for metagenomic binning, comparative biology and taxonomic classification.</title>
        <authorList>
            <person name="Goeker M."/>
        </authorList>
    </citation>
    <scope>NUCLEOTIDE SEQUENCE [LARGE SCALE GENOMIC DNA]</scope>
    <source>
        <strain evidence="2 3">DSM 24448</strain>
    </source>
</reference>
<sequence>MTVRTLLLGTAMAIGLAGTAAAQDAVIRTGGTDAVFASQNTERMWEAVAYSNPLPPGAPTADYPLVAWCEAMVSGHVALGESLNTDDELDLELIELGRAEERKFSRALEVAGPRQSPETLEIAETAASGVRARWSRMMEQDLTARDETFGLFFGLPGRCEHAARRIRENITTPPATLADVGLEPPAAATE</sequence>
<gene>
    <name evidence="2" type="ORF">FHS65_002210</name>
</gene>